<evidence type="ECO:0000313" key="1">
    <source>
        <dbReference type="EMBL" id="MBB4931800.1"/>
    </source>
</evidence>
<keyword evidence="2" id="KW-1185">Reference proteome</keyword>
<comment type="caution">
    <text evidence="1">The sequence shown here is derived from an EMBL/GenBank/DDBJ whole genome shotgun (WGS) entry which is preliminary data.</text>
</comment>
<dbReference type="AlphaFoldDB" id="A0A7W7W3J8"/>
<sequence>MANQHKHPNRSFRPPPDDWTAFEKAAIEQGTNRQALLNAFIAWFIGRPDAHLPERPTPQEA</sequence>
<dbReference type="EMBL" id="JACHJT010000001">
    <property type="protein sequence ID" value="MBB4931800.1"/>
    <property type="molecule type" value="Genomic_DNA"/>
</dbReference>
<name>A0A7W7W3J8_9ACTN</name>
<proteinExistence type="predicted"/>
<gene>
    <name evidence="1" type="ORF">F4561_002620</name>
</gene>
<dbReference type="RefSeq" id="WP_184578540.1">
    <property type="nucleotide sequence ID" value="NZ_JACHJT010000001.1"/>
</dbReference>
<organism evidence="1 2">
    <name type="scientific">Lipingzhangella halophila</name>
    <dbReference type="NCBI Taxonomy" id="1783352"/>
    <lineage>
        <taxon>Bacteria</taxon>
        <taxon>Bacillati</taxon>
        <taxon>Actinomycetota</taxon>
        <taxon>Actinomycetes</taxon>
        <taxon>Streptosporangiales</taxon>
        <taxon>Nocardiopsidaceae</taxon>
        <taxon>Lipingzhangella</taxon>
    </lineage>
</organism>
<dbReference type="Proteomes" id="UP000523007">
    <property type="component" value="Unassembled WGS sequence"/>
</dbReference>
<accession>A0A7W7W3J8</accession>
<evidence type="ECO:0000313" key="2">
    <source>
        <dbReference type="Proteomes" id="UP000523007"/>
    </source>
</evidence>
<reference evidence="1 2" key="1">
    <citation type="submission" date="2020-08" db="EMBL/GenBank/DDBJ databases">
        <title>Sequencing the genomes of 1000 actinobacteria strains.</title>
        <authorList>
            <person name="Klenk H.-P."/>
        </authorList>
    </citation>
    <scope>NUCLEOTIDE SEQUENCE [LARGE SCALE GENOMIC DNA]</scope>
    <source>
        <strain evidence="1 2">DSM 102030</strain>
    </source>
</reference>
<protein>
    <submittedName>
        <fullName evidence="1">Uncharacterized protein</fullName>
    </submittedName>
</protein>